<dbReference type="GO" id="GO:0032259">
    <property type="term" value="P:methylation"/>
    <property type="evidence" value="ECO:0007669"/>
    <property type="project" value="UniProtKB-KW"/>
</dbReference>
<evidence type="ECO:0000313" key="1">
    <source>
        <dbReference type="EMBL" id="EMY82064.1"/>
    </source>
</evidence>
<keyword evidence="1" id="KW-0489">Methyltransferase</keyword>
<organism evidence="1 2">
    <name type="scientific">Psychroflexus gondwanensis ACAM 44</name>
    <dbReference type="NCBI Taxonomy" id="1189619"/>
    <lineage>
        <taxon>Bacteria</taxon>
        <taxon>Pseudomonadati</taxon>
        <taxon>Bacteroidota</taxon>
        <taxon>Flavobacteriia</taxon>
        <taxon>Flavobacteriales</taxon>
        <taxon>Flavobacteriaceae</taxon>
        <taxon>Psychroflexus</taxon>
    </lineage>
</organism>
<dbReference type="GO" id="GO:0008168">
    <property type="term" value="F:methyltransferase activity"/>
    <property type="evidence" value="ECO:0007669"/>
    <property type="project" value="UniProtKB-KW"/>
</dbReference>
<dbReference type="EMBL" id="APLF01000003">
    <property type="protein sequence ID" value="EMY82064.1"/>
    <property type="molecule type" value="Genomic_DNA"/>
</dbReference>
<name>N1WY90_9FLAO</name>
<dbReference type="eggNOG" id="COG2226">
    <property type="taxonomic scope" value="Bacteria"/>
</dbReference>
<proteinExistence type="predicted"/>
<accession>N1WY90</accession>
<sequence length="73" mass="9141">MRYEIKTQNNRIEWYYYINEEFDSIQNLDMRLYFPQELDSYLERNGFKIINKFRSFKEEEFSDSSGKQIFICQ</sequence>
<dbReference type="PATRIC" id="fig|1189619.4.peg.517"/>
<keyword evidence="1" id="KW-0808">Transferase</keyword>
<gene>
    <name evidence="1" type="ORF">pgond44_02453</name>
</gene>
<comment type="caution">
    <text evidence="1">The sequence shown here is derived from an EMBL/GenBank/DDBJ whole genome shotgun (WGS) entry which is preliminary data.</text>
</comment>
<keyword evidence="2" id="KW-1185">Reference proteome</keyword>
<dbReference type="RefSeq" id="WP_003436225.1">
    <property type="nucleotide sequence ID" value="NZ_APLF01000003.1"/>
</dbReference>
<protein>
    <submittedName>
        <fullName evidence="1">Methyltransferase</fullName>
    </submittedName>
</protein>
<dbReference type="Proteomes" id="UP000012317">
    <property type="component" value="Unassembled WGS sequence"/>
</dbReference>
<reference evidence="1 2" key="1">
    <citation type="journal article" date="2014" name="Genome Biol. Evol.">
        <title>Extensive gene acquisition in the extremely psychrophilic bacterial species Psychroflexus torquis and the link to sea-ice ecosystem specialism.</title>
        <authorList>
            <person name="Feng S."/>
            <person name="Powell S.M."/>
            <person name="Wilson R."/>
            <person name="Bowman J.P."/>
        </authorList>
    </citation>
    <scope>NUCLEOTIDE SEQUENCE [LARGE SCALE GENOMIC DNA]</scope>
    <source>
        <strain evidence="1 2">ACAM 44</strain>
    </source>
</reference>
<evidence type="ECO:0000313" key="2">
    <source>
        <dbReference type="Proteomes" id="UP000012317"/>
    </source>
</evidence>
<dbReference type="AlphaFoldDB" id="N1WY90"/>
<dbReference type="STRING" id="1189619.pgond44_02453"/>